<feature type="domain" description="DUF4055" evidence="1">
    <location>
        <begin position="251"/>
        <end position="389"/>
    </location>
</feature>
<gene>
    <name evidence="2" type="ORF">ACFFJ3_03995</name>
</gene>
<dbReference type="Pfam" id="PF13264">
    <property type="entry name" value="DUF4055"/>
    <property type="match status" value="1"/>
</dbReference>
<evidence type="ECO:0000313" key="2">
    <source>
        <dbReference type="EMBL" id="MFC0225674.1"/>
    </source>
</evidence>
<dbReference type="RefSeq" id="WP_380673189.1">
    <property type="nucleotide sequence ID" value="NZ_CP173186.1"/>
</dbReference>
<organism evidence="2 3">
    <name type="scientific">Serratia aquatilis</name>
    <dbReference type="NCBI Taxonomy" id="1737515"/>
    <lineage>
        <taxon>Bacteria</taxon>
        <taxon>Pseudomonadati</taxon>
        <taxon>Pseudomonadota</taxon>
        <taxon>Gammaproteobacteria</taxon>
        <taxon>Enterobacterales</taxon>
        <taxon>Yersiniaceae</taxon>
        <taxon>Serratia</taxon>
    </lineage>
</organism>
<evidence type="ECO:0000259" key="1">
    <source>
        <dbReference type="Pfam" id="PF13264"/>
    </source>
</evidence>
<dbReference type="Proteomes" id="UP001589792">
    <property type="component" value="Unassembled WGS sequence"/>
</dbReference>
<evidence type="ECO:0000313" key="3">
    <source>
        <dbReference type="Proteomes" id="UP001589792"/>
    </source>
</evidence>
<reference evidence="2 3" key="1">
    <citation type="submission" date="2024-09" db="EMBL/GenBank/DDBJ databases">
        <authorList>
            <person name="Sun Q."/>
            <person name="Mori K."/>
        </authorList>
    </citation>
    <scope>NUCLEOTIDE SEQUENCE [LARGE SCALE GENOMIC DNA]</scope>
    <source>
        <strain evidence="2 3">CCM 8626</strain>
    </source>
</reference>
<keyword evidence="3" id="KW-1185">Reference proteome</keyword>
<dbReference type="EMBL" id="JBHLXG010000003">
    <property type="protein sequence ID" value="MFC0225674.1"/>
    <property type="molecule type" value="Genomic_DNA"/>
</dbReference>
<protein>
    <submittedName>
        <fullName evidence="2">DUF4055 domain-containing protein</fullName>
    </submittedName>
</protein>
<name>A0ABV6EA81_9GAMM</name>
<accession>A0ABV6EA81</accession>
<comment type="caution">
    <text evidence="2">The sequence shown here is derived from an EMBL/GenBank/DDBJ whole genome shotgun (WGS) entry which is preliminary data.</text>
</comment>
<proteinExistence type="predicted"/>
<dbReference type="InterPro" id="IPR025129">
    <property type="entry name" value="DUF4055"/>
</dbReference>
<sequence length="475" mass="52812">MSKNNDITFTRPEFDAALSTWGKNRDVCSGPDAVKAAGHLHLPRLNPSDTSEANNQRNESYLARAVFYAIAANTKQGLQGMAFRRDPTLELPENNKMEYLKTNADGAGTSIYQQSQQSLESVLEVGRDGLYVDYAKEGNQAIILRYLAENIINWRTKRINGRNKLILVVLRECVEEEDGYGFKDVIQYRELRMEDHRFMVRVWRPTGEGKAQKYVAGEPYYPKPFGAEHWDEIPFIFIGAQDNNPDIDRAPLEALISINLGHYRNSADYEDSVHFCGQIQPWISGLSEEWRDWLEEKGVKFGSRNPMLLPPKGAMGMAQGQPNMIAKEAMDDKKAYMIALGARLIEQNGAVKTATQASGEQASGTSILGICCSNVSEAYTVAVMWCARYLGIKELDAINYAITKEFLPKGADANVINAIVAAWQSGAVPTLDMIRSLQKMDIIDPAADPAAILDILNTQGPNFLGDSNENDERAA</sequence>